<name>A0ABD0PQA7_CIRMR</name>
<gene>
    <name evidence="1" type="ORF">M9458_028537</name>
</gene>
<sequence>GSTCGRVHVTLDQMLILVNPFAVALEVDLSGRGRAAGEGHRLVLNDINIIRLHQEVWQQ</sequence>
<evidence type="ECO:0000313" key="1">
    <source>
        <dbReference type="EMBL" id="KAL0176207.1"/>
    </source>
</evidence>
<proteinExistence type="predicted"/>
<evidence type="ECO:0000313" key="2">
    <source>
        <dbReference type="Proteomes" id="UP001529510"/>
    </source>
</evidence>
<dbReference type="EMBL" id="JAMKFB020000014">
    <property type="protein sequence ID" value="KAL0176207.1"/>
    <property type="molecule type" value="Genomic_DNA"/>
</dbReference>
<keyword evidence="2" id="KW-1185">Reference proteome</keyword>
<dbReference type="Proteomes" id="UP001529510">
    <property type="component" value="Unassembled WGS sequence"/>
</dbReference>
<comment type="caution">
    <text evidence="1">The sequence shown here is derived from an EMBL/GenBank/DDBJ whole genome shotgun (WGS) entry which is preliminary data.</text>
</comment>
<protein>
    <submittedName>
        <fullName evidence="1">Uncharacterized protein</fullName>
    </submittedName>
</protein>
<organism evidence="1 2">
    <name type="scientific">Cirrhinus mrigala</name>
    <name type="common">Mrigala</name>
    <dbReference type="NCBI Taxonomy" id="683832"/>
    <lineage>
        <taxon>Eukaryota</taxon>
        <taxon>Metazoa</taxon>
        <taxon>Chordata</taxon>
        <taxon>Craniata</taxon>
        <taxon>Vertebrata</taxon>
        <taxon>Euteleostomi</taxon>
        <taxon>Actinopterygii</taxon>
        <taxon>Neopterygii</taxon>
        <taxon>Teleostei</taxon>
        <taxon>Ostariophysi</taxon>
        <taxon>Cypriniformes</taxon>
        <taxon>Cyprinidae</taxon>
        <taxon>Labeoninae</taxon>
        <taxon>Labeonini</taxon>
        <taxon>Cirrhinus</taxon>
    </lineage>
</organism>
<dbReference type="AlphaFoldDB" id="A0ABD0PQA7"/>
<reference evidence="1 2" key="1">
    <citation type="submission" date="2024-05" db="EMBL/GenBank/DDBJ databases">
        <title>Genome sequencing and assembly of Indian major carp, Cirrhinus mrigala (Hamilton, 1822).</title>
        <authorList>
            <person name="Mohindra V."/>
            <person name="Chowdhury L.M."/>
            <person name="Lal K."/>
            <person name="Jena J.K."/>
        </authorList>
    </citation>
    <scope>NUCLEOTIDE SEQUENCE [LARGE SCALE GENOMIC DNA]</scope>
    <source>
        <strain evidence="1">CM1030</strain>
        <tissue evidence="1">Blood</tissue>
    </source>
</reference>
<accession>A0ABD0PQA7</accession>
<feature type="non-terminal residue" evidence="1">
    <location>
        <position position="59"/>
    </location>
</feature>
<feature type="non-terminal residue" evidence="1">
    <location>
        <position position="1"/>
    </location>
</feature>